<feature type="transmembrane region" description="Helical" evidence="7">
    <location>
        <begin position="199"/>
        <end position="221"/>
    </location>
</feature>
<dbReference type="PANTHER" id="PTHR43124:SF10">
    <property type="entry name" value="PURINE EFFLUX PUMP PBUE"/>
    <property type="match status" value="1"/>
</dbReference>
<feature type="transmembrane region" description="Helical" evidence="7">
    <location>
        <begin position="285"/>
        <end position="306"/>
    </location>
</feature>
<dbReference type="InterPro" id="IPR036259">
    <property type="entry name" value="MFS_trans_sf"/>
</dbReference>
<dbReference type="GO" id="GO:0022857">
    <property type="term" value="F:transmembrane transporter activity"/>
    <property type="evidence" value="ECO:0007669"/>
    <property type="project" value="InterPro"/>
</dbReference>
<feature type="transmembrane region" description="Helical" evidence="7">
    <location>
        <begin position="32"/>
        <end position="57"/>
    </location>
</feature>
<dbReference type="InterPro" id="IPR020846">
    <property type="entry name" value="MFS_dom"/>
</dbReference>
<evidence type="ECO:0000313" key="9">
    <source>
        <dbReference type="EMBL" id="NOJ70215.1"/>
    </source>
</evidence>
<feature type="domain" description="Major facilitator superfamily (MFS) profile" evidence="8">
    <location>
        <begin position="3"/>
        <end position="377"/>
    </location>
</feature>
<proteinExistence type="predicted"/>
<keyword evidence="4 7" id="KW-0812">Transmembrane</keyword>
<feature type="transmembrane region" description="Helical" evidence="7">
    <location>
        <begin position="233"/>
        <end position="251"/>
    </location>
</feature>
<protein>
    <submittedName>
        <fullName evidence="9">MFS transporter</fullName>
    </submittedName>
</protein>
<evidence type="ECO:0000256" key="7">
    <source>
        <dbReference type="SAM" id="Phobius"/>
    </source>
</evidence>
<gene>
    <name evidence="9" type="ORF">HMI46_06575</name>
</gene>
<evidence type="ECO:0000256" key="4">
    <source>
        <dbReference type="ARBA" id="ARBA00022692"/>
    </source>
</evidence>
<feature type="transmembrane region" description="Helical" evidence="7">
    <location>
        <begin position="356"/>
        <end position="374"/>
    </location>
</feature>
<feature type="transmembrane region" description="Helical" evidence="7">
    <location>
        <begin position="263"/>
        <end position="279"/>
    </location>
</feature>
<organism evidence="9 10">
    <name type="scientific">Paenibacillus alvei</name>
    <name type="common">Bacillus alvei</name>
    <dbReference type="NCBI Taxonomy" id="44250"/>
    <lineage>
        <taxon>Bacteria</taxon>
        <taxon>Bacillati</taxon>
        <taxon>Bacillota</taxon>
        <taxon>Bacilli</taxon>
        <taxon>Bacillales</taxon>
        <taxon>Paenibacillaceae</taxon>
        <taxon>Paenibacillus</taxon>
    </lineage>
</organism>
<reference evidence="9 10" key="1">
    <citation type="submission" date="2020-05" db="EMBL/GenBank/DDBJ databases">
        <title>Whole genome sequencing and identification of novel metabolites from Paenibacillus alvei strain JR949.</title>
        <authorList>
            <person name="Rajendhran J."/>
            <person name="Sree Pranav P."/>
            <person name="Mahalakshmi B."/>
            <person name="Karthikeyan R."/>
        </authorList>
    </citation>
    <scope>NUCLEOTIDE SEQUENCE [LARGE SCALE GENOMIC DNA]</scope>
    <source>
        <strain evidence="9 10">JR949</strain>
    </source>
</reference>
<dbReference type="InterPro" id="IPR050189">
    <property type="entry name" value="MFS_Efflux_Transporters"/>
</dbReference>
<feature type="transmembrane region" description="Helical" evidence="7">
    <location>
        <begin position="130"/>
        <end position="151"/>
    </location>
</feature>
<dbReference type="EMBL" id="JABFOR010000005">
    <property type="protein sequence ID" value="NOJ70215.1"/>
    <property type="molecule type" value="Genomic_DNA"/>
</dbReference>
<evidence type="ECO:0000256" key="6">
    <source>
        <dbReference type="ARBA" id="ARBA00023136"/>
    </source>
</evidence>
<accession>A0AAP6ZU06</accession>
<dbReference type="InterPro" id="IPR011701">
    <property type="entry name" value="MFS"/>
</dbReference>
<dbReference type="PROSITE" id="PS50850">
    <property type="entry name" value="MFS"/>
    <property type="match status" value="1"/>
</dbReference>
<comment type="caution">
    <text evidence="9">The sequence shown here is derived from an EMBL/GenBank/DDBJ whole genome shotgun (WGS) entry which is preliminary data.</text>
</comment>
<evidence type="ECO:0000259" key="8">
    <source>
        <dbReference type="PROSITE" id="PS50850"/>
    </source>
</evidence>
<dbReference type="GO" id="GO:0005886">
    <property type="term" value="C:plasma membrane"/>
    <property type="evidence" value="ECO:0007669"/>
    <property type="project" value="UniProtKB-SubCell"/>
</dbReference>
<evidence type="ECO:0000313" key="10">
    <source>
        <dbReference type="Proteomes" id="UP000552038"/>
    </source>
</evidence>
<evidence type="ECO:0000256" key="1">
    <source>
        <dbReference type="ARBA" id="ARBA00004651"/>
    </source>
</evidence>
<keyword evidence="2" id="KW-0813">Transport</keyword>
<name>A0AAP6ZU06_PAEAL</name>
<sequence length="385" mass="41623">MKKITLLLFGMFALGVDAYVMAGILPLIAADFGVSIGAAGQSVSAFTLCYAIAAPLFAAMMSRTNTKHILIAALSMFTLANMMTAVTQHFAIFLLSRGIAGIGAGLYSPLASSAAVHLASEQHRGRALSLILFGMSAGTVIGVPLGIYISSLHNWRLTMWSIVCVGLIGIIAIANRFPEIRTNSLPTLSDRLSMFKNKQITLVMLVTAILSFCSLGLYTYLDQIISAFEYEHSIWFIWLWGLGGIAGSFFIGSIMDRYKRPRTIMLVLIMLLMLSMMFMDMVHPYAAGLGFLLMLWGASGWASIATQQKTLVEISPRHATISIALLSSINYLAGSIGTMSFGALLERNANPANLPYFTGAVLVGGLFLQSFFMYKTGAREASVQS</sequence>
<feature type="transmembrane region" description="Helical" evidence="7">
    <location>
        <begin position="157"/>
        <end position="178"/>
    </location>
</feature>
<dbReference type="PANTHER" id="PTHR43124">
    <property type="entry name" value="PURINE EFFLUX PUMP PBUE"/>
    <property type="match status" value="1"/>
</dbReference>
<keyword evidence="5 7" id="KW-1133">Transmembrane helix</keyword>
<evidence type="ECO:0000256" key="3">
    <source>
        <dbReference type="ARBA" id="ARBA00022475"/>
    </source>
</evidence>
<dbReference type="CDD" id="cd17324">
    <property type="entry name" value="MFS_NepI_like"/>
    <property type="match status" value="1"/>
</dbReference>
<dbReference type="Pfam" id="PF07690">
    <property type="entry name" value="MFS_1"/>
    <property type="match status" value="1"/>
</dbReference>
<dbReference type="SUPFAM" id="SSF103473">
    <property type="entry name" value="MFS general substrate transporter"/>
    <property type="match status" value="1"/>
</dbReference>
<feature type="transmembrane region" description="Helical" evidence="7">
    <location>
        <begin position="98"/>
        <end position="118"/>
    </location>
</feature>
<dbReference type="AlphaFoldDB" id="A0AAP6ZU06"/>
<evidence type="ECO:0000256" key="5">
    <source>
        <dbReference type="ARBA" id="ARBA00022989"/>
    </source>
</evidence>
<dbReference type="Gene3D" id="1.20.1250.20">
    <property type="entry name" value="MFS general substrate transporter like domains"/>
    <property type="match status" value="1"/>
</dbReference>
<comment type="subcellular location">
    <subcellularLocation>
        <location evidence="1">Cell membrane</location>
        <topology evidence="1">Multi-pass membrane protein</topology>
    </subcellularLocation>
</comment>
<feature type="transmembrane region" description="Helical" evidence="7">
    <location>
        <begin position="69"/>
        <end position="92"/>
    </location>
</feature>
<feature type="transmembrane region" description="Helical" evidence="7">
    <location>
        <begin position="318"/>
        <end position="344"/>
    </location>
</feature>
<dbReference type="Proteomes" id="UP000552038">
    <property type="component" value="Unassembled WGS sequence"/>
</dbReference>
<dbReference type="RefSeq" id="WP_171415639.1">
    <property type="nucleotide sequence ID" value="NZ_JABFOR010000005.1"/>
</dbReference>
<keyword evidence="3" id="KW-1003">Cell membrane</keyword>
<evidence type="ECO:0000256" key="2">
    <source>
        <dbReference type="ARBA" id="ARBA00022448"/>
    </source>
</evidence>
<keyword evidence="6 7" id="KW-0472">Membrane</keyword>